<name>A0ABQ0Z0W2_9HYPH</name>
<evidence type="ECO:0000313" key="2">
    <source>
        <dbReference type="Proteomes" id="UP000390335"/>
    </source>
</evidence>
<organism evidence="1 2">
    <name type="scientific">Rhizobium dioscoreae</name>
    <dbReference type="NCBI Taxonomy" id="2653122"/>
    <lineage>
        <taxon>Bacteria</taxon>
        <taxon>Pseudomonadati</taxon>
        <taxon>Pseudomonadota</taxon>
        <taxon>Alphaproteobacteria</taxon>
        <taxon>Hyphomicrobiales</taxon>
        <taxon>Rhizobiaceae</taxon>
        <taxon>Rhizobium/Agrobacterium group</taxon>
        <taxon>Rhizobium</taxon>
    </lineage>
</organism>
<sequence length="51" mass="5238">MCPAHRLLGSDHDPTSWTAYATGILGEIISLPKGGVAILAACGDANPDFGR</sequence>
<proteinExistence type="predicted"/>
<accession>A0ABQ0Z0W2</accession>
<dbReference type="Proteomes" id="UP000390335">
    <property type="component" value="Unassembled WGS sequence"/>
</dbReference>
<comment type="caution">
    <text evidence="1">The sequence shown here is derived from an EMBL/GenBank/DDBJ whole genome shotgun (WGS) entry which is preliminary data.</text>
</comment>
<keyword evidence="2" id="KW-1185">Reference proteome</keyword>
<gene>
    <name evidence="1" type="ORF">RsS93_18000</name>
</gene>
<protein>
    <submittedName>
        <fullName evidence="1">Uncharacterized protein</fullName>
    </submittedName>
</protein>
<reference evidence="1 2" key="1">
    <citation type="journal article" date="2020" name="Genome Biol. Evol.">
        <title>Rhizobium dioscoreae sp. nov., a plant growth-promoting bacterium isolated from yam (Dioscorea species).</title>
        <authorList>
            <person name="Ouyabe M."/>
            <person name="Tanaka N."/>
            <person name="Shiwa Y."/>
            <person name="Fujita N."/>
            <person name="Kikuno H."/>
            <person name="Babil P."/>
            <person name="Shiwachi H."/>
        </authorList>
    </citation>
    <scope>NUCLEOTIDE SEQUENCE [LARGE SCALE GENOMIC DNA]</scope>
    <source>
        <strain evidence="1 2">S-93</strain>
    </source>
</reference>
<dbReference type="EMBL" id="BLAJ01000002">
    <property type="protein sequence ID" value="GES49186.1"/>
    <property type="molecule type" value="Genomic_DNA"/>
</dbReference>
<evidence type="ECO:0000313" key="1">
    <source>
        <dbReference type="EMBL" id="GES49186.1"/>
    </source>
</evidence>